<keyword evidence="14" id="KW-1185">Reference proteome</keyword>
<keyword evidence="7" id="KW-0547">Nucleotide-binding</keyword>
<dbReference type="InterPro" id="IPR050105">
    <property type="entry name" value="MoCo_biosynth_MoaA/MoaC"/>
</dbReference>
<keyword evidence="5" id="KW-0949">S-adenosyl-L-methionine</keyword>
<reference evidence="13" key="2">
    <citation type="submission" date="2022-06" db="UniProtKB">
        <authorList>
            <consortium name="EnsemblMetazoa"/>
        </authorList>
    </citation>
    <scope>IDENTIFICATION</scope>
    <source>
        <strain evidence="13">PS312</strain>
    </source>
</reference>
<comment type="pathway">
    <text evidence="2">Cofactor biosynthesis; molybdopterin biosynthesis.</text>
</comment>
<dbReference type="GO" id="GO:0046872">
    <property type="term" value="F:metal ion binding"/>
    <property type="evidence" value="ECO:0007669"/>
    <property type="project" value="UniProtKB-KW"/>
</dbReference>
<dbReference type="InterPro" id="IPR001611">
    <property type="entry name" value="Leu-rich_rpt"/>
</dbReference>
<dbReference type="SFLD" id="SFLDS00029">
    <property type="entry name" value="Radical_SAM"/>
    <property type="match status" value="1"/>
</dbReference>
<dbReference type="PROSITE" id="PS51918">
    <property type="entry name" value="RADICAL_SAM"/>
    <property type="match status" value="1"/>
</dbReference>
<evidence type="ECO:0000313" key="13">
    <source>
        <dbReference type="EnsemblMetazoa" id="PPA05649.1"/>
    </source>
</evidence>
<evidence type="ECO:0000256" key="3">
    <source>
        <dbReference type="ARBA" id="ARBA00012167"/>
    </source>
</evidence>
<evidence type="ECO:0000256" key="2">
    <source>
        <dbReference type="ARBA" id="ARBA00005046"/>
    </source>
</evidence>
<dbReference type="InterPro" id="IPR007197">
    <property type="entry name" value="rSAM"/>
</dbReference>
<accession>A0A2A6CUB6</accession>
<evidence type="ECO:0000256" key="11">
    <source>
        <dbReference type="ARBA" id="ARBA00023150"/>
    </source>
</evidence>
<dbReference type="PROSITE" id="PS01305">
    <property type="entry name" value="MOAA_NIFB_PQQE"/>
    <property type="match status" value="1"/>
</dbReference>
<dbReference type="Gene3D" id="3.20.20.70">
    <property type="entry name" value="Aldolase class I"/>
    <property type="match status" value="1"/>
</dbReference>
<dbReference type="CDD" id="cd01335">
    <property type="entry name" value="Radical_SAM"/>
    <property type="match status" value="1"/>
</dbReference>
<keyword evidence="8" id="KW-0408">Iron</keyword>
<evidence type="ECO:0000256" key="1">
    <source>
        <dbReference type="ARBA" id="ARBA00001966"/>
    </source>
</evidence>
<evidence type="ECO:0000256" key="8">
    <source>
        <dbReference type="ARBA" id="ARBA00023004"/>
    </source>
</evidence>
<comment type="catalytic activity">
    <reaction evidence="12">
        <text>GTP + AH2 + S-adenosyl-L-methionine = (8S)-3',8-cyclo-7,8-dihydroguanosine 5'-triphosphate + 5'-deoxyadenosine + L-methionine + A + H(+)</text>
        <dbReference type="Rhea" id="RHEA:49576"/>
        <dbReference type="ChEBI" id="CHEBI:13193"/>
        <dbReference type="ChEBI" id="CHEBI:15378"/>
        <dbReference type="ChEBI" id="CHEBI:17319"/>
        <dbReference type="ChEBI" id="CHEBI:17499"/>
        <dbReference type="ChEBI" id="CHEBI:37565"/>
        <dbReference type="ChEBI" id="CHEBI:57844"/>
        <dbReference type="ChEBI" id="CHEBI:59789"/>
        <dbReference type="ChEBI" id="CHEBI:131766"/>
        <dbReference type="EC" id="4.1.99.22"/>
    </reaction>
</comment>
<dbReference type="InterPro" id="IPR006638">
    <property type="entry name" value="Elp3/MiaA/NifB-like_rSAM"/>
</dbReference>
<protein>
    <recommendedName>
        <fullName evidence="3">GTP 3',8-cyclase</fullName>
        <ecNumber evidence="3">4.1.99.22</ecNumber>
    </recommendedName>
</protein>
<gene>
    <name evidence="13" type="primary">WBGene00095203</name>
</gene>
<evidence type="ECO:0000256" key="4">
    <source>
        <dbReference type="ARBA" id="ARBA00022485"/>
    </source>
</evidence>
<dbReference type="EnsemblMetazoa" id="PPA05649.1">
    <property type="protein sequence ID" value="PPA05649.1"/>
    <property type="gene ID" value="WBGene00095203"/>
</dbReference>
<dbReference type="GO" id="GO:0005525">
    <property type="term" value="F:GTP binding"/>
    <property type="evidence" value="ECO:0007669"/>
    <property type="project" value="UniProtKB-KW"/>
</dbReference>
<keyword evidence="10" id="KW-0342">GTP-binding</keyword>
<dbReference type="AlphaFoldDB" id="A0A2A6CUB6"/>
<evidence type="ECO:0000256" key="12">
    <source>
        <dbReference type="ARBA" id="ARBA00048697"/>
    </source>
</evidence>
<evidence type="ECO:0000256" key="10">
    <source>
        <dbReference type="ARBA" id="ARBA00023134"/>
    </source>
</evidence>
<sequence length="561" mass="63239">MLHSRCYSRQPHSSHESPCGVAVIDEKNRRIEVRDKALRNLPPVVIQNRSRVEHLNLDGNLLTENALNMPVFPRLKSLSLQRNKIRDISRLLEFIKERCPRLESLSLMGNPGWPLARAGMIDKRYSIYRKQTECYLPHLLFIDSLPTTREINSRGASIDSDGDCASSITTTDSEEGITMGSRLGPLVRSTQLLSSRLISDTAASSAASTILTDSVKEAVKPPPVDSASELSRESQLRIRREAIQAAIREKAASSLLPPFEDNFGRKHTYLRIALTEKCNLRCLYCMPAEGVPLTPKPHLLTVDEIVRIVEVFAAHGMDKIRLTGGEPSVRKDFTDIVRRIKAVEGVTQIGMNISLDSLNPEKYMMITRTNGFKKVMDTIKNAEGIFDSVKVNVVVMKNVNDMEIGDFIEMTKDRNLSVRFIEFMPFGGNKFTLNKFFSYKDMWARVQERFGDKIYRLVDTPNDTTKAFRIRGYKGEFGFITSMTEHFCSTCNRVRVTADGNLKVCLHGNSEVSLRDVMRSGASNEELSETISKAVKRKKKQHAGVENLQHLKNRPMILIGG</sequence>
<evidence type="ECO:0000313" key="14">
    <source>
        <dbReference type="Proteomes" id="UP000005239"/>
    </source>
</evidence>
<dbReference type="SFLD" id="SFLDG01067">
    <property type="entry name" value="SPASM/twitch_domain_containing"/>
    <property type="match status" value="1"/>
</dbReference>
<organism evidence="13 14">
    <name type="scientific">Pristionchus pacificus</name>
    <name type="common">Parasitic nematode worm</name>
    <dbReference type="NCBI Taxonomy" id="54126"/>
    <lineage>
        <taxon>Eukaryota</taxon>
        <taxon>Metazoa</taxon>
        <taxon>Ecdysozoa</taxon>
        <taxon>Nematoda</taxon>
        <taxon>Chromadorea</taxon>
        <taxon>Rhabditida</taxon>
        <taxon>Rhabditina</taxon>
        <taxon>Diplogasteromorpha</taxon>
        <taxon>Diplogasteroidea</taxon>
        <taxon>Neodiplogasteridae</taxon>
        <taxon>Pristionchus</taxon>
    </lineage>
</organism>
<dbReference type="PANTHER" id="PTHR22960">
    <property type="entry name" value="MOLYBDOPTERIN COFACTOR SYNTHESIS PROTEIN A"/>
    <property type="match status" value="1"/>
</dbReference>
<dbReference type="InterPro" id="IPR000385">
    <property type="entry name" value="MoaA_NifB_PqqE_Fe-S-bd_CS"/>
</dbReference>
<evidence type="ECO:0000256" key="6">
    <source>
        <dbReference type="ARBA" id="ARBA00022723"/>
    </source>
</evidence>
<keyword evidence="9" id="KW-0411">Iron-sulfur</keyword>
<dbReference type="Pfam" id="PF06463">
    <property type="entry name" value="Mob_synth_C"/>
    <property type="match status" value="1"/>
</dbReference>
<proteinExistence type="predicted"/>
<dbReference type="InterPro" id="IPR032675">
    <property type="entry name" value="LRR_dom_sf"/>
</dbReference>
<dbReference type="GO" id="GO:0006777">
    <property type="term" value="P:Mo-molybdopterin cofactor biosynthetic process"/>
    <property type="evidence" value="ECO:0000318"/>
    <property type="project" value="GO_Central"/>
</dbReference>
<dbReference type="InterPro" id="IPR010505">
    <property type="entry name" value="MoaA_twitch"/>
</dbReference>
<evidence type="ECO:0000256" key="5">
    <source>
        <dbReference type="ARBA" id="ARBA00022691"/>
    </source>
</evidence>
<reference evidence="14" key="1">
    <citation type="journal article" date="2008" name="Nat. Genet.">
        <title>The Pristionchus pacificus genome provides a unique perspective on nematode lifestyle and parasitism.</title>
        <authorList>
            <person name="Dieterich C."/>
            <person name="Clifton S.W."/>
            <person name="Schuster L.N."/>
            <person name="Chinwalla A."/>
            <person name="Delehaunty K."/>
            <person name="Dinkelacker I."/>
            <person name="Fulton L."/>
            <person name="Fulton R."/>
            <person name="Godfrey J."/>
            <person name="Minx P."/>
            <person name="Mitreva M."/>
            <person name="Roeseler W."/>
            <person name="Tian H."/>
            <person name="Witte H."/>
            <person name="Yang S.P."/>
            <person name="Wilson R.K."/>
            <person name="Sommer R.J."/>
        </authorList>
    </citation>
    <scope>NUCLEOTIDE SEQUENCE [LARGE SCALE GENOMIC DNA]</scope>
    <source>
        <strain evidence="14">PS312</strain>
    </source>
</reference>
<accession>A0A8R1YAG5</accession>
<comment type="cofactor">
    <cofactor evidence="1">
        <name>[4Fe-4S] cluster</name>
        <dbReference type="ChEBI" id="CHEBI:49883"/>
    </cofactor>
</comment>
<dbReference type="Proteomes" id="UP000005239">
    <property type="component" value="Unassembled WGS sequence"/>
</dbReference>
<dbReference type="GO" id="GO:0051539">
    <property type="term" value="F:4 iron, 4 sulfur cluster binding"/>
    <property type="evidence" value="ECO:0007669"/>
    <property type="project" value="UniProtKB-KW"/>
</dbReference>
<name>A0A2A6CUB6_PRIPA</name>
<dbReference type="SUPFAM" id="SSF52058">
    <property type="entry name" value="L domain-like"/>
    <property type="match status" value="1"/>
</dbReference>
<dbReference type="InterPro" id="IPR058240">
    <property type="entry name" value="rSAM_sf"/>
</dbReference>
<dbReference type="PROSITE" id="PS51450">
    <property type="entry name" value="LRR"/>
    <property type="match status" value="1"/>
</dbReference>
<dbReference type="CDD" id="cd21117">
    <property type="entry name" value="Twitch_MoaA"/>
    <property type="match status" value="1"/>
</dbReference>
<evidence type="ECO:0000256" key="9">
    <source>
        <dbReference type="ARBA" id="ARBA00023014"/>
    </source>
</evidence>
<dbReference type="Gene3D" id="3.80.10.10">
    <property type="entry name" value="Ribonuclease Inhibitor"/>
    <property type="match status" value="1"/>
</dbReference>
<keyword evidence="4" id="KW-0004">4Fe-4S</keyword>
<dbReference type="SUPFAM" id="SSF102114">
    <property type="entry name" value="Radical SAM enzymes"/>
    <property type="match status" value="1"/>
</dbReference>
<dbReference type="InterPro" id="IPR013785">
    <property type="entry name" value="Aldolase_TIM"/>
</dbReference>
<evidence type="ECO:0000256" key="7">
    <source>
        <dbReference type="ARBA" id="ARBA00022741"/>
    </source>
</evidence>
<dbReference type="GO" id="GO:0061798">
    <property type="term" value="F:GTP 3',8'-cyclase activity"/>
    <property type="evidence" value="ECO:0000318"/>
    <property type="project" value="GO_Central"/>
</dbReference>
<dbReference type="EC" id="4.1.99.22" evidence="3"/>
<dbReference type="SMART" id="SM00729">
    <property type="entry name" value="Elp3"/>
    <property type="match status" value="1"/>
</dbReference>
<keyword evidence="11" id="KW-0501">Molybdenum cofactor biosynthesis</keyword>
<keyword evidence="6" id="KW-0479">Metal-binding</keyword>
<dbReference type="Pfam" id="PF04055">
    <property type="entry name" value="Radical_SAM"/>
    <property type="match status" value="1"/>
</dbReference>
<dbReference type="PANTHER" id="PTHR22960:SF0">
    <property type="entry name" value="MOLYBDENUM COFACTOR BIOSYNTHESIS PROTEIN 1"/>
    <property type="match status" value="1"/>
</dbReference>
<dbReference type="GO" id="GO:0061799">
    <property type="term" value="F:cyclic pyranopterin monophosphate synthase activity"/>
    <property type="evidence" value="ECO:0000318"/>
    <property type="project" value="GO_Central"/>
</dbReference>